<dbReference type="AlphaFoldDB" id="A0A6I2GKV9"/>
<keyword evidence="1" id="KW-1133">Transmembrane helix</keyword>
<organism evidence="2 3">
    <name type="scientific">Fundicoccus ignavus</name>
    <dbReference type="NCBI Taxonomy" id="2664442"/>
    <lineage>
        <taxon>Bacteria</taxon>
        <taxon>Bacillati</taxon>
        <taxon>Bacillota</taxon>
        <taxon>Bacilli</taxon>
        <taxon>Lactobacillales</taxon>
        <taxon>Aerococcaceae</taxon>
        <taxon>Fundicoccus</taxon>
    </lineage>
</organism>
<evidence type="ECO:0000256" key="1">
    <source>
        <dbReference type="SAM" id="Phobius"/>
    </source>
</evidence>
<gene>
    <name evidence="2" type="ORF">GIY09_09975</name>
</gene>
<name>A0A6I2GKV9_9LACT</name>
<evidence type="ECO:0000313" key="2">
    <source>
        <dbReference type="EMBL" id="MRI86171.1"/>
    </source>
</evidence>
<dbReference type="Proteomes" id="UP000430975">
    <property type="component" value="Unassembled WGS sequence"/>
</dbReference>
<evidence type="ECO:0000313" key="3">
    <source>
        <dbReference type="Proteomes" id="UP000430975"/>
    </source>
</evidence>
<dbReference type="RefSeq" id="WP_153863891.1">
    <property type="nucleotide sequence ID" value="NZ_WJQS01000009.1"/>
</dbReference>
<keyword evidence="1" id="KW-0812">Transmembrane</keyword>
<feature type="transmembrane region" description="Helical" evidence="1">
    <location>
        <begin position="62"/>
        <end position="84"/>
    </location>
</feature>
<keyword evidence="1" id="KW-0472">Membrane</keyword>
<keyword evidence="3" id="KW-1185">Reference proteome</keyword>
<dbReference type="EMBL" id="WJQS01000009">
    <property type="protein sequence ID" value="MRI86171.1"/>
    <property type="molecule type" value="Genomic_DNA"/>
</dbReference>
<proteinExistence type="predicted"/>
<protein>
    <recommendedName>
        <fullName evidence="4">YcxB-like protein domain-containing protein</fullName>
    </recommendedName>
</protein>
<comment type="caution">
    <text evidence="2">The sequence shown here is derived from an EMBL/GenBank/DDBJ whole genome shotgun (WGS) entry which is preliminary data.</text>
</comment>
<feature type="transmembrane region" description="Helical" evidence="1">
    <location>
        <begin position="31"/>
        <end position="50"/>
    </location>
</feature>
<reference evidence="2 3" key="1">
    <citation type="submission" date="2019-11" db="EMBL/GenBank/DDBJ databases">
        <title>Characterisation of Fundicoccus ignavus gen. nov. sp. nov., a novel genus of the family Aerococcaceae isolated from bulk tank milk.</title>
        <authorList>
            <person name="Siebert A."/>
            <person name="Huptas C."/>
            <person name="Wenning M."/>
            <person name="Scherer S."/>
            <person name="Doll E.V."/>
        </authorList>
    </citation>
    <scope>NUCLEOTIDE SEQUENCE [LARGE SCALE GENOMIC DNA]</scope>
    <source>
        <strain evidence="2 3">WS4759</strain>
    </source>
</reference>
<evidence type="ECO:0008006" key="4">
    <source>
        <dbReference type="Google" id="ProtNLM"/>
    </source>
</evidence>
<accession>A0A6I2GKV9</accession>
<sequence length="182" mass="21529">MTLSYQNDKNVLNTIRKGVYRQNVGINIKSCLLLVFFFIAWVVYILIHGLPINYSFGWVLKATLLTFIGHLLLTSLVGVPLYVLRVKRTIKKRNSSNLHCEIFNSDEIERQLLGTSFKFPYREVTRIIFCSDVILVQSRFKLLTMYERDSFNNATEEEWLAFMKERNPKIKVKYLKNDYIRF</sequence>